<sequence>MERFQAGDERALREAYDRYGGMVLRVAMLRLGNHHDAEDLVQMVFVRAWRFRTGFDPSKGSLGSWLLGITRRLIADRYASLDRDKRIIAAAEKVAPAESESAPADRVVDRVVVGNELDLLPEEQRRVVLLAFYGELSHSQIAATTGLPVGTVKSHIRRALIQLRKRWEVDGATS</sequence>
<dbReference type="InterPro" id="IPR007627">
    <property type="entry name" value="RNA_pol_sigma70_r2"/>
</dbReference>
<accession>C8X7T4</accession>
<dbReference type="GO" id="GO:0006950">
    <property type="term" value="P:response to stress"/>
    <property type="evidence" value="ECO:0007669"/>
    <property type="project" value="UniProtKB-ARBA"/>
</dbReference>
<keyword evidence="5 6" id="KW-0804">Transcription</keyword>
<reference evidence="10" key="1">
    <citation type="submission" date="2009-09" db="EMBL/GenBank/DDBJ databases">
        <title>The complete genome of Nakamurella multipartita DSM 44233.</title>
        <authorList>
            <consortium name="US DOE Joint Genome Institute (JGI-PGF)"/>
            <person name="Lucas S."/>
            <person name="Copeland A."/>
            <person name="Lapidus A."/>
            <person name="Glavina del Rio T."/>
            <person name="Dalin E."/>
            <person name="Tice H."/>
            <person name="Bruce D."/>
            <person name="Goodwin L."/>
            <person name="Pitluck S."/>
            <person name="Kyrpides N."/>
            <person name="Mavromatis K."/>
            <person name="Ivanova N."/>
            <person name="Ovchinnikova G."/>
            <person name="Sims D."/>
            <person name="Meincke L."/>
            <person name="Brettin T."/>
            <person name="Detter J.C."/>
            <person name="Han C."/>
            <person name="Larimer F."/>
            <person name="Land M."/>
            <person name="Hauser L."/>
            <person name="Markowitz V."/>
            <person name="Cheng J.-F."/>
            <person name="Hugenholtz P."/>
            <person name="Woyke T."/>
            <person name="Wu D."/>
            <person name="Klenk H.-P."/>
            <person name="Eisen J.A."/>
        </authorList>
    </citation>
    <scope>NUCLEOTIDE SEQUENCE [LARGE SCALE GENOMIC DNA]</scope>
    <source>
        <strain evidence="10">ATCC 700099 / DSM 44233 / CIP 104796 / JCM 9543 / NBRC 105858 / Y-104</strain>
    </source>
</reference>
<dbReference type="GO" id="GO:0016987">
    <property type="term" value="F:sigma factor activity"/>
    <property type="evidence" value="ECO:0007669"/>
    <property type="project" value="UniProtKB-KW"/>
</dbReference>
<keyword evidence="4 6" id="KW-0238">DNA-binding</keyword>
<dbReference type="Pfam" id="PF08281">
    <property type="entry name" value="Sigma70_r4_2"/>
    <property type="match status" value="1"/>
</dbReference>
<evidence type="ECO:0000256" key="1">
    <source>
        <dbReference type="ARBA" id="ARBA00010641"/>
    </source>
</evidence>
<evidence type="ECO:0000259" key="8">
    <source>
        <dbReference type="Pfam" id="PF08281"/>
    </source>
</evidence>
<dbReference type="Proteomes" id="UP000002218">
    <property type="component" value="Chromosome"/>
</dbReference>
<feature type="domain" description="RNA polymerase sigma factor 70 region 4 type 2" evidence="8">
    <location>
        <begin position="116"/>
        <end position="163"/>
    </location>
</feature>
<comment type="similarity">
    <text evidence="1 6">Belongs to the sigma-70 factor family. ECF subfamily.</text>
</comment>
<dbReference type="GO" id="GO:0006352">
    <property type="term" value="P:DNA-templated transcription initiation"/>
    <property type="evidence" value="ECO:0007669"/>
    <property type="project" value="InterPro"/>
</dbReference>
<dbReference type="PANTHER" id="PTHR43133:SF62">
    <property type="entry name" value="RNA POLYMERASE SIGMA FACTOR SIGZ"/>
    <property type="match status" value="1"/>
</dbReference>
<proteinExistence type="inferred from homology"/>
<dbReference type="SUPFAM" id="SSF88659">
    <property type="entry name" value="Sigma3 and sigma4 domains of RNA polymerase sigma factors"/>
    <property type="match status" value="1"/>
</dbReference>
<dbReference type="HOGENOM" id="CLU_047691_9_3_11"/>
<dbReference type="SUPFAM" id="SSF88946">
    <property type="entry name" value="Sigma2 domain of RNA polymerase sigma factors"/>
    <property type="match status" value="1"/>
</dbReference>
<evidence type="ECO:0000256" key="4">
    <source>
        <dbReference type="ARBA" id="ARBA00023125"/>
    </source>
</evidence>
<evidence type="ECO:0000259" key="7">
    <source>
        <dbReference type="Pfam" id="PF04542"/>
    </source>
</evidence>
<dbReference type="Pfam" id="PF04542">
    <property type="entry name" value="Sigma70_r2"/>
    <property type="match status" value="1"/>
</dbReference>
<evidence type="ECO:0000313" key="9">
    <source>
        <dbReference type="EMBL" id="ACV80937.1"/>
    </source>
</evidence>
<dbReference type="InterPro" id="IPR039425">
    <property type="entry name" value="RNA_pol_sigma-70-like"/>
</dbReference>
<dbReference type="InterPro" id="IPR013324">
    <property type="entry name" value="RNA_pol_sigma_r3/r4-like"/>
</dbReference>
<dbReference type="PROSITE" id="PS01063">
    <property type="entry name" value="SIGMA70_ECF"/>
    <property type="match status" value="1"/>
</dbReference>
<dbReference type="InterPro" id="IPR014284">
    <property type="entry name" value="RNA_pol_sigma-70_dom"/>
</dbReference>
<dbReference type="CDD" id="cd06171">
    <property type="entry name" value="Sigma70_r4"/>
    <property type="match status" value="1"/>
</dbReference>
<dbReference type="RefSeq" id="WP_015749751.1">
    <property type="nucleotide sequence ID" value="NC_013235.1"/>
</dbReference>
<dbReference type="NCBIfam" id="TIGR02937">
    <property type="entry name" value="sigma70-ECF"/>
    <property type="match status" value="1"/>
</dbReference>
<dbReference type="InterPro" id="IPR013325">
    <property type="entry name" value="RNA_pol_sigma_r2"/>
</dbReference>
<gene>
    <name evidence="9" type="ordered locus">Namu_4660</name>
</gene>
<dbReference type="GO" id="GO:0003677">
    <property type="term" value="F:DNA binding"/>
    <property type="evidence" value="ECO:0007669"/>
    <property type="project" value="UniProtKB-KW"/>
</dbReference>
<dbReference type="InterPro" id="IPR036388">
    <property type="entry name" value="WH-like_DNA-bd_sf"/>
</dbReference>
<dbReference type="PANTHER" id="PTHR43133">
    <property type="entry name" value="RNA POLYMERASE ECF-TYPE SIGMA FACTO"/>
    <property type="match status" value="1"/>
</dbReference>
<organism evidence="9 10">
    <name type="scientific">Nakamurella multipartita (strain ATCC 700099 / DSM 44233 / CIP 104796 / JCM 9543 / NBRC 105858 / Y-104)</name>
    <name type="common">Microsphaera multipartita</name>
    <dbReference type="NCBI Taxonomy" id="479431"/>
    <lineage>
        <taxon>Bacteria</taxon>
        <taxon>Bacillati</taxon>
        <taxon>Actinomycetota</taxon>
        <taxon>Actinomycetes</taxon>
        <taxon>Nakamurellales</taxon>
        <taxon>Nakamurellaceae</taxon>
        <taxon>Nakamurella</taxon>
    </lineage>
</organism>
<dbReference type="InterPro" id="IPR000838">
    <property type="entry name" value="RNA_pol_sigma70_ECF_CS"/>
</dbReference>
<dbReference type="Gene3D" id="1.10.10.10">
    <property type="entry name" value="Winged helix-like DNA-binding domain superfamily/Winged helix DNA-binding domain"/>
    <property type="match status" value="1"/>
</dbReference>
<dbReference type="KEGG" id="nml:Namu_4660"/>
<dbReference type="InterPro" id="IPR013249">
    <property type="entry name" value="RNA_pol_sigma70_r4_t2"/>
</dbReference>
<reference evidence="9 10" key="2">
    <citation type="journal article" date="2010" name="Stand. Genomic Sci.">
        <title>Complete genome sequence of Nakamurella multipartita type strain (Y-104).</title>
        <authorList>
            <person name="Tice H."/>
            <person name="Mayilraj S."/>
            <person name="Sims D."/>
            <person name="Lapidus A."/>
            <person name="Nolan M."/>
            <person name="Lucas S."/>
            <person name="Glavina Del Rio T."/>
            <person name="Copeland A."/>
            <person name="Cheng J.F."/>
            <person name="Meincke L."/>
            <person name="Bruce D."/>
            <person name="Goodwin L."/>
            <person name="Pitluck S."/>
            <person name="Ivanova N."/>
            <person name="Mavromatis K."/>
            <person name="Ovchinnikova G."/>
            <person name="Pati A."/>
            <person name="Chen A."/>
            <person name="Palaniappan K."/>
            <person name="Land M."/>
            <person name="Hauser L."/>
            <person name="Chang Y.J."/>
            <person name="Jeffries C.D."/>
            <person name="Detter J.C."/>
            <person name="Brettin T."/>
            <person name="Rohde M."/>
            <person name="Goker M."/>
            <person name="Bristow J."/>
            <person name="Eisen J.A."/>
            <person name="Markowitz V."/>
            <person name="Hugenholtz P."/>
            <person name="Kyrpides N.C."/>
            <person name="Klenk H.P."/>
            <person name="Chen F."/>
        </authorList>
    </citation>
    <scope>NUCLEOTIDE SEQUENCE [LARGE SCALE GENOMIC DNA]</scope>
    <source>
        <strain evidence="10">ATCC 700099 / DSM 44233 / CIP 104796 / JCM 9543 / NBRC 105858 / Y-104</strain>
    </source>
</reference>
<dbReference type="STRING" id="479431.Namu_4660"/>
<evidence type="ECO:0000256" key="5">
    <source>
        <dbReference type="ARBA" id="ARBA00023163"/>
    </source>
</evidence>
<dbReference type="Gene3D" id="1.10.1740.10">
    <property type="match status" value="1"/>
</dbReference>
<keyword evidence="3 6" id="KW-0731">Sigma factor</keyword>
<dbReference type="AlphaFoldDB" id="C8X7T4"/>
<evidence type="ECO:0000313" key="10">
    <source>
        <dbReference type="Proteomes" id="UP000002218"/>
    </source>
</evidence>
<dbReference type="eggNOG" id="COG1595">
    <property type="taxonomic scope" value="Bacteria"/>
</dbReference>
<keyword evidence="10" id="KW-1185">Reference proteome</keyword>
<evidence type="ECO:0000256" key="2">
    <source>
        <dbReference type="ARBA" id="ARBA00023015"/>
    </source>
</evidence>
<evidence type="ECO:0000256" key="6">
    <source>
        <dbReference type="RuleBase" id="RU000716"/>
    </source>
</evidence>
<feature type="domain" description="RNA polymerase sigma-70 region 2" evidence="7">
    <location>
        <begin position="16"/>
        <end position="83"/>
    </location>
</feature>
<dbReference type="EMBL" id="CP001737">
    <property type="protein sequence ID" value="ACV80937.1"/>
    <property type="molecule type" value="Genomic_DNA"/>
</dbReference>
<dbReference type="InParanoid" id="C8X7T4"/>
<name>C8X7T4_NAKMY</name>
<protein>
    <recommendedName>
        <fullName evidence="6">RNA polymerase sigma factor</fullName>
    </recommendedName>
</protein>
<evidence type="ECO:0000256" key="3">
    <source>
        <dbReference type="ARBA" id="ARBA00023082"/>
    </source>
</evidence>
<keyword evidence="2 6" id="KW-0805">Transcription regulation</keyword>